<dbReference type="AlphaFoldDB" id="A0A6N8DVQ2"/>
<dbReference type="InterPro" id="IPR032710">
    <property type="entry name" value="NTF2-like_dom_sf"/>
</dbReference>
<dbReference type="OrthoDB" id="8446131at2"/>
<evidence type="ECO:0000313" key="3">
    <source>
        <dbReference type="Proteomes" id="UP000439113"/>
    </source>
</evidence>
<gene>
    <name evidence="2" type="ORF">GJ654_18345</name>
</gene>
<dbReference type="Gene3D" id="3.10.450.50">
    <property type="match status" value="1"/>
</dbReference>
<accession>A0A6N8DVQ2</accession>
<organism evidence="2 3">
    <name type="scientific">Rhodoblastus acidophilus</name>
    <name type="common">Rhodopseudomonas acidophila</name>
    <dbReference type="NCBI Taxonomy" id="1074"/>
    <lineage>
        <taxon>Bacteria</taxon>
        <taxon>Pseudomonadati</taxon>
        <taxon>Pseudomonadota</taxon>
        <taxon>Alphaproteobacteria</taxon>
        <taxon>Hyphomicrobiales</taxon>
        <taxon>Rhodoblastaceae</taxon>
        <taxon>Rhodoblastus</taxon>
    </lineage>
</organism>
<evidence type="ECO:0000259" key="1">
    <source>
        <dbReference type="Pfam" id="PF12680"/>
    </source>
</evidence>
<feature type="domain" description="SnoaL-like" evidence="1">
    <location>
        <begin position="49"/>
        <end position="154"/>
    </location>
</feature>
<dbReference type="EMBL" id="WNKS01000024">
    <property type="protein sequence ID" value="MTV32944.1"/>
    <property type="molecule type" value="Genomic_DNA"/>
</dbReference>
<dbReference type="Pfam" id="PF12680">
    <property type="entry name" value="SnoaL_2"/>
    <property type="match status" value="1"/>
</dbReference>
<reference evidence="2 3" key="1">
    <citation type="submission" date="2019-11" db="EMBL/GenBank/DDBJ databases">
        <title>Whole-genome sequence of a Rhodoblastus acidophilus DSM 142.</title>
        <authorList>
            <person name="Kyndt J.A."/>
            <person name="Meyer T.E."/>
        </authorList>
    </citation>
    <scope>NUCLEOTIDE SEQUENCE [LARGE SCALE GENOMIC DNA]</scope>
    <source>
        <strain evidence="2 3">DSM 142</strain>
    </source>
</reference>
<dbReference type="SUPFAM" id="SSF54427">
    <property type="entry name" value="NTF2-like"/>
    <property type="match status" value="1"/>
</dbReference>
<dbReference type="Proteomes" id="UP000439113">
    <property type="component" value="Unassembled WGS sequence"/>
</dbReference>
<protein>
    <recommendedName>
        <fullName evidence="1">SnoaL-like domain-containing protein</fullName>
    </recommendedName>
</protein>
<name>A0A6N8DVQ2_RHOAC</name>
<dbReference type="InterPro" id="IPR037401">
    <property type="entry name" value="SnoaL-like"/>
</dbReference>
<evidence type="ECO:0000313" key="2">
    <source>
        <dbReference type="EMBL" id="MTV32944.1"/>
    </source>
</evidence>
<comment type="caution">
    <text evidence="2">The sequence shown here is derived from an EMBL/GenBank/DDBJ whole genome shotgun (WGS) entry which is preliminary data.</text>
</comment>
<proteinExistence type="predicted"/>
<sequence length="176" mass="20622">MLYTPLAHSLDWRHDFEARWREFRWRARIPMNFFEMEREDFVAICREIYGRRARGDFETALALFDDNATFRILGSRALIPAAGLRVGKEEIREALRAFEVDFEMVHFEIDDFVADLPRLAFVSWRMTLRGRGTGAQADIEGVDRLKWRDFRIVECVRFLDTALVAALGQTDDDSEP</sequence>